<name>A0A9Q0FGS7_9ROSI</name>
<feature type="transmembrane region" description="Helical" evidence="1">
    <location>
        <begin position="29"/>
        <end position="49"/>
    </location>
</feature>
<protein>
    <submittedName>
        <fullName evidence="2">Uncharacterized protein</fullName>
    </submittedName>
</protein>
<dbReference type="PANTHER" id="PTHR37199">
    <property type="entry name" value="TRANSMEMBRANE PROTEIN"/>
    <property type="match status" value="1"/>
</dbReference>
<keyword evidence="1" id="KW-1133">Transmembrane helix</keyword>
<keyword evidence="1" id="KW-0812">Transmembrane</keyword>
<dbReference type="Proteomes" id="UP001141552">
    <property type="component" value="Unassembled WGS sequence"/>
</dbReference>
<comment type="caution">
    <text evidence="2">The sequence shown here is derived from an EMBL/GenBank/DDBJ whole genome shotgun (WGS) entry which is preliminary data.</text>
</comment>
<dbReference type="PANTHER" id="PTHR37199:SF5">
    <property type="entry name" value="TRANSMEMBRANE PROTEIN"/>
    <property type="match status" value="1"/>
</dbReference>
<organism evidence="2 3">
    <name type="scientific">Turnera subulata</name>
    <dbReference type="NCBI Taxonomy" id="218843"/>
    <lineage>
        <taxon>Eukaryota</taxon>
        <taxon>Viridiplantae</taxon>
        <taxon>Streptophyta</taxon>
        <taxon>Embryophyta</taxon>
        <taxon>Tracheophyta</taxon>
        <taxon>Spermatophyta</taxon>
        <taxon>Magnoliopsida</taxon>
        <taxon>eudicotyledons</taxon>
        <taxon>Gunneridae</taxon>
        <taxon>Pentapetalae</taxon>
        <taxon>rosids</taxon>
        <taxon>fabids</taxon>
        <taxon>Malpighiales</taxon>
        <taxon>Passifloraceae</taxon>
        <taxon>Turnera</taxon>
    </lineage>
</organism>
<dbReference type="OrthoDB" id="1106094at2759"/>
<evidence type="ECO:0000256" key="1">
    <source>
        <dbReference type="SAM" id="Phobius"/>
    </source>
</evidence>
<dbReference type="AlphaFoldDB" id="A0A9Q0FGS7"/>
<dbReference type="EMBL" id="JAKUCV010005640">
    <property type="protein sequence ID" value="KAJ4830435.1"/>
    <property type="molecule type" value="Genomic_DNA"/>
</dbReference>
<reference evidence="2" key="1">
    <citation type="submission" date="2022-02" db="EMBL/GenBank/DDBJ databases">
        <authorList>
            <person name="Henning P.M."/>
            <person name="McCubbin A.G."/>
            <person name="Shore J.S."/>
        </authorList>
    </citation>
    <scope>NUCLEOTIDE SEQUENCE</scope>
    <source>
        <strain evidence="2">F60SS</strain>
        <tissue evidence="2">Leaves</tissue>
    </source>
</reference>
<evidence type="ECO:0000313" key="2">
    <source>
        <dbReference type="EMBL" id="KAJ4830435.1"/>
    </source>
</evidence>
<gene>
    <name evidence="2" type="ORF">Tsubulata_029840</name>
</gene>
<proteinExistence type="predicted"/>
<reference evidence="2" key="2">
    <citation type="journal article" date="2023" name="Plants (Basel)">
        <title>Annotation of the Turnera subulata (Passifloraceae) Draft Genome Reveals the S-Locus Evolved after the Divergence of Turneroideae from Passifloroideae in a Stepwise Manner.</title>
        <authorList>
            <person name="Henning P.M."/>
            <person name="Roalson E.H."/>
            <person name="Mir W."/>
            <person name="McCubbin A.G."/>
            <person name="Shore J.S."/>
        </authorList>
    </citation>
    <scope>NUCLEOTIDE SEQUENCE</scope>
    <source>
        <strain evidence="2">F60SS</strain>
    </source>
</reference>
<accession>A0A9Q0FGS7</accession>
<evidence type="ECO:0000313" key="3">
    <source>
        <dbReference type="Proteomes" id="UP001141552"/>
    </source>
</evidence>
<sequence length="80" mass="8083">MARGWRLEATRWINEGGSGSRGLNSTLPIFFLATVITLSIIAAIIFSCADGASKDKTSAGDDHPTYGSTCGAGCGAACGG</sequence>
<keyword evidence="3" id="KW-1185">Reference proteome</keyword>
<keyword evidence="1" id="KW-0472">Membrane</keyword>